<dbReference type="Proteomes" id="UP000597138">
    <property type="component" value="Unassembled WGS sequence"/>
</dbReference>
<dbReference type="SUPFAM" id="SSF54427">
    <property type="entry name" value="NTF2-like"/>
    <property type="match status" value="1"/>
</dbReference>
<dbReference type="NCBIfam" id="NF002502">
    <property type="entry name" value="PRK01842.1"/>
    <property type="match status" value="1"/>
</dbReference>
<reference evidence="2" key="1">
    <citation type="journal article" date="2014" name="Int. J. Syst. Evol. Microbiol.">
        <title>Complete genome of a new Firmicutes species belonging to the dominant human colonic microbiota ('Ruminococcus bicirculans') reveals two chromosomes and a selective capacity to utilize plant glucans.</title>
        <authorList>
            <consortium name="NISC Comparative Sequencing Program"/>
            <person name="Wegmann U."/>
            <person name="Louis P."/>
            <person name="Goesmann A."/>
            <person name="Henrissat B."/>
            <person name="Duncan S.H."/>
            <person name="Flint H.J."/>
        </authorList>
    </citation>
    <scope>NUCLEOTIDE SEQUENCE</scope>
    <source>
        <strain evidence="2">CGMCC 1.11013</strain>
    </source>
</reference>
<dbReference type="RefSeq" id="WP_035967151.1">
    <property type="nucleotide sequence ID" value="NZ_BMEG01000001.1"/>
</dbReference>
<name>A0A069NY88_9BURK</name>
<dbReference type="Gene3D" id="3.10.450.50">
    <property type="match status" value="1"/>
</dbReference>
<evidence type="ECO:0000313" key="4">
    <source>
        <dbReference type="Proteomes" id="UP000027439"/>
    </source>
</evidence>
<dbReference type="AlphaFoldDB" id="A0A069NY88"/>
<dbReference type="InterPro" id="IPR032710">
    <property type="entry name" value="NTF2-like_dom_sf"/>
</dbReference>
<reference evidence="5" key="3">
    <citation type="journal article" date="2019" name="Int. J. Syst. Evol. Microbiol.">
        <title>The Global Catalogue of Microorganisms (GCM) 10K type strain sequencing project: providing services to taxonomists for standard genome sequencing and annotation.</title>
        <authorList>
            <consortium name="The Broad Institute Genomics Platform"/>
            <consortium name="The Broad Institute Genome Sequencing Center for Infectious Disease"/>
            <person name="Wu L."/>
            <person name="Ma J."/>
        </authorList>
    </citation>
    <scope>NUCLEOTIDE SEQUENCE [LARGE SCALE GENOMIC DNA]</scope>
    <source>
        <strain evidence="5">CGMCC 1.11013</strain>
    </source>
</reference>
<evidence type="ECO:0000313" key="2">
    <source>
        <dbReference type="EMBL" id="GGD60080.1"/>
    </source>
</evidence>
<feature type="domain" description="YchJ-like middle NTF2-like" evidence="1">
    <location>
        <begin position="41"/>
        <end position="134"/>
    </location>
</feature>
<evidence type="ECO:0000313" key="3">
    <source>
        <dbReference type="EMBL" id="KDR32654.1"/>
    </source>
</evidence>
<reference evidence="3 4" key="2">
    <citation type="submission" date="2014-03" db="EMBL/GenBank/DDBJ databases">
        <title>Draft Genome Sequences of Four Burkholderia Strains.</title>
        <authorList>
            <person name="Liu X.Y."/>
            <person name="Li C.X."/>
            <person name="Xu J.H."/>
        </authorList>
    </citation>
    <scope>NUCLEOTIDE SEQUENCE [LARGE SCALE GENOMIC DNA]</scope>
    <source>
        <strain evidence="3 4">R27</strain>
    </source>
</reference>
<accession>A0A069NY88</accession>
<dbReference type="Proteomes" id="UP000027439">
    <property type="component" value="Unassembled WGS sequence"/>
</dbReference>
<dbReference type="eggNOG" id="COG3012">
    <property type="taxonomic scope" value="Bacteria"/>
</dbReference>
<dbReference type="EMBL" id="BMEG01000001">
    <property type="protein sequence ID" value="GGD60080.1"/>
    <property type="molecule type" value="Genomic_DNA"/>
</dbReference>
<evidence type="ECO:0000313" key="5">
    <source>
        <dbReference type="Proteomes" id="UP000597138"/>
    </source>
</evidence>
<dbReference type="EMBL" id="JFHE01000019">
    <property type="protein sequence ID" value="KDR32654.1"/>
    <property type="molecule type" value="Genomic_DNA"/>
</dbReference>
<dbReference type="InterPro" id="IPR048469">
    <property type="entry name" value="YchJ-like_M"/>
</dbReference>
<keyword evidence="5" id="KW-1185">Reference proteome</keyword>
<gene>
    <name evidence="3" type="ORF">BG57_09455</name>
    <name evidence="2" type="ORF">GCM10010985_12750</name>
</gene>
<sequence>MKPVECPCGGASPAAKPNARAPRYAECCGRFIDGHAAPANAMELMRSRYTAYVLGDTSYLRATWDDTTCPPDLDASGTSTRWLGLQIKRHTPIDADHEEVEFVARYKVDGRAHRLHEASRFRRNANGRWIYIDGEQKGK</sequence>
<dbReference type="OrthoDB" id="21421at2"/>
<proteinExistence type="predicted"/>
<protein>
    <recommendedName>
        <fullName evidence="1">YchJ-like middle NTF2-like domain-containing protein</fullName>
    </recommendedName>
</protein>
<organism evidence="3 4">
    <name type="scientific">Caballeronia grimmiae</name>
    <dbReference type="NCBI Taxonomy" id="1071679"/>
    <lineage>
        <taxon>Bacteria</taxon>
        <taxon>Pseudomonadati</taxon>
        <taxon>Pseudomonadota</taxon>
        <taxon>Betaproteobacteria</taxon>
        <taxon>Burkholderiales</taxon>
        <taxon>Burkholderiaceae</taxon>
        <taxon>Caballeronia</taxon>
    </lineage>
</organism>
<comment type="caution">
    <text evidence="3">The sequence shown here is derived from an EMBL/GenBank/DDBJ whole genome shotgun (WGS) entry which is preliminary data.</text>
</comment>
<dbReference type="STRING" id="1071679.BG57_09455"/>
<dbReference type="Pfam" id="PF17775">
    <property type="entry name" value="YchJ_M-like"/>
    <property type="match status" value="1"/>
</dbReference>
<evidence type="ECO:0000259" key="1">
    <source>
        <dbReference type="Pfam" id="PF17775"/>
    </source>
</evidence>
<reference evidence="2" key="4">
    <citation type="submission" date="2024-05" db="EMBL/GenBank/DDBJ databases">
        <authorList>
            <person name="Sun Q."/>
            <person name="Zhou Y."/>
        </authorList>
    </citation>
    <scope>NUCLEOTIDE SEQUENCE</scope>
    <source>
        <strain evidence="2">CGMCC 1.11013</strain>
    </source>
</reference>